<dbReference type="GO" id="GO:0005802">
    <property type="term" value="C:trans-Golgi network"/>
    <property type="evidence" value="ECO:0007669"/>
    <property type="project" value="TreeGrafter"/>
</dbReference>
<dbReference type="OrthoDB" id="1854502at2759"/>
<evidence type="ECO:0000313" key="8">
    <source>
        <dbReference type="EMBL" id="CDW29318.1"/>
    </source>
</evidence>
<dbReference type="GO" id="GO:0016020">
    <property type="term" value="C:membrane"/>
    <property type="evidence" value="ECO:0007669"/>
    <property type="project" value="UniProtKB-SubCell"/>
</dbReference>
<dbReference type="InterPro" id="IPR001849">
    <property type="entry name" value="PH_domain"/>
</dbReference>
<sequence>MLRGSLWKWTNYWNGWQLRWFILDNGGTLSYFKSQEEENEGCKGSLNVSSCEIRVHPTDLLRLDISISGEQYIYLRANSEKERQEWLVGLGSVKACVQKSDSTRRCSEDIMTKRSELKLYCDLLMQQVHTIKSAINTDKSVDVEKLTTGSSLLVETCDTFIRTLDKTMALSDSSCNIITGISSHKDCNMINLSPHRRIHPQKNSVSGINGDISHLDYSKRGGDRKNSDESHRAKLETILLNLKNPFQEVDISPTHEIPTKMFLKSSESAIVICGLKDCNLISICILIYLFFYSLVPRFFK</sequence>
<feature type="transmembrane region" description="Helical" evidence="6">
    <location>
        <begin position="280"/>
        <end position="299"/>
    </location>
</feature>
<name>A0A0K2TTG7_LEPSM</name>
<dbReference type="GO" id="GO:0007032">
    <property type="term" value="P:endosome organization"/>
    <property type="evidence" value="ECO:0007669"/>
    <property type="project" value="TreeGrafter"/>
</dbReference>
<dbReference type="PROSITE" id="PS50003">
    <property type="entry name" value="PH_DOMAIN"/>
    <property type="match status" value="1"/>
</dbReference>
<dbReference type="SUPFAM" id="SSF50729">
    <property type="entry name" value="PH domain-like"/>
    <property type="match status" value="1"/>
</dbReference>
<keyword evidence="3" id="KW-0597">Phosphoprotein</keyword>
<accession>A0A0K2TTG7</accession>
<keyword evidence="5 6" id="KW-0472">Membrane</keyword>
<evidence type="ECO:0000256" key="2">
    <source>
        <dbReference type="ARBA" id="ARBA00004198"/>
    </source>
</evidence>
<dbReference type="GO" id="GO:0042147">
    <property type="term" value="P:retrograde transport, endosome to Golgi"/>
    <property type="evidence" value="ECO:0007669"/>
    <property type="project" value="TreeGrafter"/>
</dbReference>
<feature type="domain" description="PH" evidence="7">
    <location>
        <begin position="1"/>
        <end position="95"/>
    </location>
</feature>
<protein>
    <submittedName>
        <fullName evidence="8">Pleckstrin homology domaincontaining, family A (Phosphoinositide binding specific) member 3like [Tribolium castaneum]</fullName>
    </submittedName>
</protein>
<proteinExistence type="predicted"/>
<evidence type="ECO:0000256" key="3">
    <source>
        <dbReference type="ARBA" id="ARBA00022553"/>
    </source>
</evidence>
<dbReference type="EMBL" id="HACA01011957">
    <property type="protein sequence ID" value="CDW29318.1"/>
    <property type="molecule type" value="Transcribed_RNA"/>
</dbReference>
<evidence type="ECO:0000256" key="6">
    <source>
        <dbReference type="SAM" id="Phobius"/>
    </source>
</evidence>
<dbReference type="PANTHER" id="PTHR22902">
    <property type="entry name" value="SESQUIPEDALIAN"/>
    <property type="match status" value="1"/>
</dbReference>
<dbReference type="GO" id="GO:0055037">
    <property type="term" value="C:recycling endosome"/>
    <property type="evidence" value="ECO:0007669"/>
    <property type="project" value="TreeGrafter"/>
</dbReference>
<comment type="subcellular location">
    <subcellularLocation>
        <location evidence="2">Golgi apparatus</location>
        <location evidence="2">trans-Golgi network membrane</location>
    </subcellularLocation>
    <subcellularLocation>
        <location evidence="1">Membrane</location>
        <topology evidence="1">Peripheral membrane protein</topology>
    </subcellularLocation>
</comment>
<dbReference type="InterPro" id="IPR045188">
    <property type="entry name" value="Boi1/Boi2-like"/>
</dbReference>
<keyword evidence="4" id="KW-0333">Golgi apparatus</keyword>
<dbReference type="SMART" id="SM00233">
    <property type="entry name" value="PH"/>
    <property type="match status" value="1"/>
</dbReference>
<evidence type="ECO:0000259" key="7">
    <source>
        <dbReference type="PROSITE" id="PS50003"/>
    </source>
</evidence>
<organism evidence="8">
    <name type="scientific">Lepeophtheirus salmonis</name>
    <name type="common">Salmon louse</name>
    <name type="synonym">Caligus salmonis</name>
    <dbReference type="NCBI Taxonomy" id="72036"/>
    <lineage>
        <taxon>Eukaryota</taxon>
        <taxon>Metazoa</taxon>
        <taxon>Ecdysozoa</taxon>
        <taxon>Arthropoda</taxon>
        <taxon>Crustacea</taxon>
        <taxon>Multicrustacea</taxon>
        <taxon>Hexanauplia</taxon>
        <taxon>Copepoda</taxon>
        <taxon>Siphonostomatoida</taxon>
        <taxon>Caligidae</taxon>
        <taxon>Lepeophtheirus</taxon>
    </lineage>
</organism>
<dbReference type="Gene3D" id="2.30.29.30">
    <property type="entry name" value="Pleckstrin-homology domain (PH domain)/Phosphotyrosine-binding domain (PTB)"/>
    <property type="match status" value="1"/>
</dbReference>
<evidence type="ECO:0000256" key="5">
    <source>
        <dbReference type="ARBA" id="ARBA00023136"/>
    </source>
</evidence>
<reference evidence="8" key="1">
    <citation type="submission" date="2014-05" db="EMBL/GenBank/DDBJ databases">
        <authorList>
            <person name="Chronopoulou M."/>
        </authorList>
    </citation>
    <scope>NUCLEOTIDE SEQUENCE</scope>
    <source>
        <tissue evidence="8">Whole organism</tissue>
    </source>
</reference>
<dbReference type="GO" id="GO:0001881">
    <property type="term" value="P:receptor recycling"/>
    <property type="evidence" value="ECO:0007669"/>
    <property type="project" value="TreeGrafter"/>
</dbReference>
<dbReference type="PANTHER" id="PTHR22902:SF27">
    <property type="entry name" value="PLECKSTRIN HOMOLOGY DOMAIN-CONTAINING FAMILY A MEMBER 3"/>
    <property type="match status" value="1"/>
</dbReference>
<evidence type="ECO:0000256" key="4">
    <source>
        <dbReference type="ARBA" id="ARBA00023034"/>
    </source>
</evidence>
<keyword evidence="6" id="KW-0812">Transmembrane</keyword>
<dbReference type="InterPro" id="IPR011993">
    <property type="entry name" value="PH-like_dom_sf"/>
</dbReference>
<evidence type="ECO:0000256" key="1">
    <source>
        <dbReference type="ARBA" id="ARBA00004170"/>
    </source>
</evidence>
<dbReference type="Pfam" id="PF00169">
    <property type="entry name" value="PH"/>
    <property type="match status" value="1"/>
</dbReference>
<dbReference type="AlphaFoldDB" id="A0A0K2TTG7"/>
<keyword evidence="6" id="KW-1133">Transmembrane helix</keyword>
<dbReference type="GO" id="GO:0005829">
    <property type="term" value="C:cytosol"/>
    <property type="evidence" value="ECO:0007669"/>
    <property type="project" value="GOC"/>
</dbReference>
<dbReference type="GO" id="GO:0005769">
    <property type="term" value="C:early endosome"/>
    <property type="evidence" value="ECO:0007669"/>
    <property type="project" value="TreeGrafter"/>
</dbReference>
<dbReference type="FunFam" id="2.30.29.30:FF:000085">
    <property type="entry name" value="Pleckstrin homology domain-containing family A member 8"/>
    <property type="match status" value="1"/>
</dbReference>